<evidence type="ECO:0000256" key="4">
    <source>
        <dbReference type="ARBA" id="ARBA00022691"/>
    </source>
</evidence>
<dbReference type="RefSeq" id="WP_007319341.1">
    <property type="nucleotide sequence ID" value="NZ_BAEH01000105.1"/>
</dbReference>
<feature type="domain" description="Methyltransferase small" evidence="6">
    <location>
        <begin position="48"/>
        <end position="178"/>
    </location>
</feature>
<dbReference type="NCBIfam" id="TIGR00537">
    <property type="entry name" value="hemK_rel_arch"/>
    <property type="match status" value="1"/>
</dbReference>
<evidence type="ECO:0000256" key="3">
    <source>
        <dbReference type="ARBA" id="ARBA00022679"/>
    </source>
</evidence>
<dbReference type="InterPro" id="IPR004557">
    <property type="entry name" value="PrmC-related"/>
</dbReference>
<evidence type="ECO:0000256" key="2">
    <source>
        <dbReference type="ARBA" id="ARBA00022603"/>
    </source>
</evidence>
<dbReference type="eggNOG" id="COG2890">
    <property type="taxonomic scope" value="Bacteria"/>
</dbReference>
<dbReference type="AlphaFoldDB" id="H0R4K5"/>
<evidence type="ECO:0000313" key="8">
    <source>
        <dbReference type="Proteomes" id="UP000035034"/>
    </source>
</evidence>
<dbReference type="GO" id="GO:0008757">
    <property type="term" value="F:S-adenosylmethionine-dependent methyltransferase activity"/>
    <property type="evidence" value="ECO:0007669"/>
    <property type="project" value="TreeGrafter"/>
</dbReference>
<dbReference type="InterPro" id="IPR002052">
    <property type="entry name" value="DNA_methylase_N6_adenine_CS"/>
</dbReference>
<dbReference type="EMBL" id="BAEH01000105">
    <property type="protein sequence ID" value="GAB20006.1"/>
    <property type="molecule type" value="Genomic_DNA"/>
</dbReference>
<evidence type="ECO:0000256" key="1">
    <source>
        <dbReference type="ARBA" id="ARBA00006149"/>
    </source>
</evidence>
<proteinExistence type="inferred from homology"/>
<dbReference type="PANTHER" id="PTHR45875:SF1">
    <property type="entry name" value="METHYLTRANSFERASE N6AMT1"/>
    <property type="match status" value="1"/>
</dbReference>
<dbReference type="GO" id="GO:0035657">
    <property type="term" value="C:eRF1 methyltransferase complex"/>
    <property type="evidence" value="ECO:0007669"/>
    <property type="project" value="TreeGrafter"/>
</dbReference>
<dbReference type="InterPro" id="IPR007848">
    <property type="entry name" value="Small_mtfrase_dom"/>
</dbReference>
<dbReference type="InterPro" id="IPR029063">
    <property type="entry name" value="SAM-dependent_MTases_sf"/>
</dbReference>
<evidence type="ECO:0000259" key="6">
    <source>
        <dbReference type="Pfam" id="PF05175"/>
    </source>
</evidence>
<dbReference type="OrthoDB" id="8746524at2"/>
<keyword evidence="2 7" id="KW-0489">Methyltransferase</keyword>
<dbReference type="PROSITE" id="PS00092">
    <property type="entry name" value="N6_MTASE"/>
    <property type="match status" value="1"/>
</dbReference>
<comment type="caution">
    <text evidence="7">The sequence shown here is derived from an EMBL/GenBank/DDBJ whole genome shotgun (WGS) entry which is preliminary data.</text>
</comment>
<dbReference type="Gene3D" id="3.40.50.150">
    <property type="entry name" value="Vaccinia Virus protein VP39"/>
    <property type="match status" value="1"/>
</dbReference>
<keyword evidence="8" id="KW-1185">Reference proteome</keyword>
<dbReference type="STRING" id="1077974.GOEFS_105_00170"/>
<dbReference type="PANTHER" id="PTHR45875">
    <property type="entry name" value="METHYLTRANSFERASE N6AMT1"/>
    <property type="match status" value="1"/>
</dbReference>
<sequence length="254" mass="27504">MPFERELSAGHSTRYPNDVRVVRLPHVYAPADDSELLTKSVTAVIDRADRRLTALELCAGTGYASLHAARMGVPVTAVDIDRRAIATIRLNARLNNLPVTAIRADIRTMRITQRYDLVFANPPYVPTQSGTHRSNASRAWDAGPDGRAILDPICHRARHLVRPGGTLIIVQSELSGVEATCHHLRTAGFTVAIKESIDIPFGPVLSARVPYLVDAGLISPGKRIERVSTILAAAPAAQGDSSSDERPAIQELNT</sequence>
<dbReference type="SUPFAM" id="SSF53335">
    <property type="entry name" value="S-adenosyl-L-methionine-dependent methyltransferases"/>
    <property type="match status" value="1"/>
</dbReference>
<keyword evidence="4" id="KW-0949">S-adenosyl-L-methionine</keyword>
<dbReference type="CDD" id="cd02440">
    <property type="entry name" value="AdoMet_MTases"/>
    <property type="match status" value="1"/>
</dbReference>
<feature type="region of interest" description="Disordered" evidence="5">
    <location>
        <begin position="235"/>
        <end position="254"/>
    </location>
</feature>
<dbReference type="GO" id="GO:0032259">
    <property type="term" value="P:methylation"/>
    <property type="evidence" value="ECO:0007669"/>
    <property type="project" value="UniProtKB-KW"/>
</dbReference>
<reference evidence="7 8" key="1">
    <citation type="submission" date="2011-12" db="EMBL/GenBank/DDBJ databases">
        <title>Whole genome shotgun sequence of Gordonia effusa NBRC 100432.</title>
        <authorList>
            <person name="Yoshida I."/>
            <person name="Takarada H."/>
            <person name="Hosoyama A."/>
            <person name="Tsuchikane K."/>
            <person name="Katsumata H."/>
            <person name="Yamazaki S."/>
            <person name="Fujita N."/>
        </authorList>
    </citation>
    <scope>NUCLEOTIDE SEQUENCE [LARGE SCALE GENOMIC DNA]</scope>
    <source>
        <strain evidence="7 8">NBRC 100432</strain>
    </source>
</reference>
<dbReference type="GO" id="GO:0008170">
    <property type="term" value="F:N-methyltransferase activity"/>
    <property type="evidence" value="ECO:0007669"/>
    <property type="project" value="UniProtKB-ARBA"/>
</dbReference>
<dbReference type="GO" id="GO:0008276">
    <property type="term" value="F:protein methyltransferase activity"/>
    <property type="evidence" value="ECO:0007669"/>
    <property type="project" value="TreeGrafter"/>
</dbReference>
<organism evidence="7 8">
    <name type="scientific">Gordonia effusa NBRC 100432</name>
    <dbReference type="NCBI Taxonomy" id="1077974"/>
    <lineage>
        <taxon>Bacteria</taxon>
        <taxon>Bacillati</taxon>
        <taxon>Actinomycetota</taxon>
        <taxon>Actinomycetes</taxon>
        <taxon>Mycobacteriales</taxon>
        <taxon>Gordoniaceae</taxon>
        <taxon>Gordonia</taxon>
    </lineage>
</organism>
<keyword evidence="3 7" id="KW-0808">Transferase</keyword>
<evidence type="ECO:0000313" key="7">
    <source>
        <dbReference type="EMBL" id="GAB20006.1"/>
    </source>
</evidence>
<gene>
    <name evidence="7" type="ORF">GOEFS_105_00170</name>
</gene>
<dbReference type="Proteomes" id="UP000035034">
    <property type="component" value="Unassembled WGS sequence"/>
</dbReference>
<name>H0R4K5_9ACTN</name>
<evidence type="ECO:0000256" key="5">
    <source>
        <dbReference type="SAM" id="MobiDB-lite"/>
    </source>
</evidence>
<dbReference type="InterPro" id="IPR052190">
    <property type="entry name" value="Euk-Arch_PrmC-MTase"/>
</dbReference>
<dbReference type="GO" id="GO:0003676">
    <property type="term" value="F:nucleic acid binding"/>
    <property type="evidence" value="ECO:0007669"/>
    <property type="project" value="InterPro"/>
</dbReference>
<accession>H0R4K5</accession>
<comment type="similarity">
    <text evidence="1">Belongs to the eukaryotic/archaeal PrmC-related family.</text>
</comment>
<dbReference type="Pfam" id="PF05175">
    <property type="entry name" value="MTS"/>
    <property type="match status" value="1"/>
</dbReference>
<protein>
    <submittedName>
        <fullName evidence="7">Putative methyltransferase</fullName>
    </submittedName>
</protein>